<reference evidence="1 2" key="1">
    <citation type="submission" date="2019-04" db="EMBL/GenBank/DDBJ databases">
        <title>A novel phosphate-accumulating bacterium identified in bioreactor for phosphate removal from wastewater.</title>
        <authorList>
            <person name="Kotlyarov R.Y."/>
            <person name="Beletsky A.V."/>
            <person name="Kallistova A.Y."/>
            <person name="Dorofeev A.G."/>
            <person name="Nikolaev Y.Y."/>
            <person name="Pimenov N.V."/>
            <person name="Ravin N.V."/>
            <person name="Mardanov A.V."/>
        </authorList>
    </citation>
    <scope>NUCLEOTIDE SEQUENCE [LARGE SCALE GENOMIC DNA]</scope>
    <source>
        <strain evidence="1 2">Bin19</strain>
    </source>
</reference>
<name>A0A5S4EHK6_9PROT</name>
<evidence type="ECO:0000313" key="2">
    <source>
        <dbReference type="Proteomes" id="UP000306324"/>
    </source>
</evidence>
<dbReference type="EMBL" id="SWAD01000151">
    <property type="protein sequence ID" value="TMQ74787.1"/>
    <property type="molecule type" value="Genomic_DNA"/>
</dbReference>
<protein>
    <submittedName>
        <fullName evidence="1">Uncharacterized protein</fullName>
    </submittedName>
</protein>
<evidence type="ECO:0000313" key="1">
    <source>
        <dbReference type="EMBL" id="TMQ74787.1"/>
    </source>
</evidence>
<gene>
    <name evidence="1" type="ORF">ACCUM_3107</name>
</gene>
<proteinExistence type="predicted"/>
<comment type="caution">
    <text evidence="1">The sequence shown here is derived from an EMBL/GenBank/DDBJ whole genome shotgun (WGS) entry which is preliminary data.</text>
</comment>
<keyword evidence="2" id="KW-1185">Reference proteome</keyword>
<accession>A0A5S4EHK6</accession>
<sequence>MLVEDGFIHFSEDADANRTWRPASRLARLWWKRSRLA</sequence>
<organism evidence="1 2">
    <name type="scientific">Candidatus Accumulibacter phosphatis</name>
    <dbReference type="NCBI Taxonomy" id="327160"/>
    <lineage>
        <taxon>Bacteria</taxon>
        <taxon>Pseudomonadati</taxon>
        <taxon>Pseudomonadota</taxon>
        <taxon>Betaproteobacteria</taxon>
        <taxon>Candidatus Accumulibacter</taxon>
    </lineage>
</organism>
<dbReference type="Proteomes" id="UP000306324">
    <property type="component" value="Unassembled WGS sequence"/>
</dbReference>
<dbReference type="AlphaFoldDB" id="A0A5S4EHK6"/>